<evidence type="ECO:0000313" key="2">
    <source>
        <dbReference type="Proteomes" id="UP001153331"/>
    </source>
</evidence>
<sequence>MENTTAGQSEQRQTDQATLAKLTSPPTPKLNDSIDPAPSTGDTRSTNEKSGSVHEASTSSSESYKKAPDVETAEIDRDDGSEDGIDWKPGFRQQFPWIGFSGFVIIIISTAAAVAVLGASNKERVKDWPFTRFPIQPNVLINIANQFQNLGLITFISQGLAIAWWRKAMQGSSLSTLHRNHAYSYSFYSIVTSGRHFNIVALAALMTKFAIIDSTLFQKATKTIVTQQVQYKTVPVTGWLETNWMPNMGGIPGEDGVVKTVDTAWAGVINAFNGKIANGKVHDTLGNKASFFDCPFRQECSGTFSALGFAFDCNTTSEYVNYGLQHQTQQGGVGTTYPLWDIAFNSSWASETKPYASIDMNMMYVDSRAGANSNDCPGTLTRRTCEIRPAIVEYPVTVMVPSEEELKGGNIVTHVKFYTDNTTHPLGTPITSTQIDYLNFKEYVDLDERFNQTSTIGALTYVLNNLYSSSASLTFNDEWDIEMRGGQAQTTFFADKDSDSFSRCYYDIDKPGLDDPAIEILRKINTLSFVAALYLKDQPNVAVTNRTNAQMSSQTAQSSVTGIVEEYTTDYKYVAGALVASLVTMLLVMPVYWGFWQLGRKVTLGPLEIANAFNAPIIRPDNVKGQHGDFEEVLQEVGKRRVRYGQLKDAPPGSMGIAPPESVVKPHYRESRRFTHAQQGAVGVVAGATIGGVAAVTLAAT</sequence>
<dbReference type="EMBL" id="JAPHNI010000481">
    <property type="protein sequence ID" value="KAJ8110623.1"/>
    <property type="molecule type" value="Genomic_DNA"/>
</dbReference>
<keyword evidence="2" id="KW-1185">Reference proteome</keyword>
<organism evidence="1 2">
    <name type="scientific">Boeremia exigua</name>
    <dbReference type="NCBI Taxonomy" id="749465"/>
    <lineage>
        <taxon>Eukaryota</taxon>
        <taxon>Fungi</taxon>
        <taxon>Dikarya</taxon>
        <taxon>Ascomycota</taxon>
        <taxon>Pezizomycotina</taxon>
        <taxon>Dothideomycetes</taxon>
        <taxon>Pleosporomycetidae</taxon>
        <taxon>Pleosporales</taxon>
        <taxon>Pleosporineae</taxon>
        <taxon>Didymellaceae</taxon>
        <taxon>Boeremia</taxon>
    </lineage>
</organism>
<evidence type="ECO:0000313" key="1">
    <source>
        <dbReference type="EMBL" id="KAJ8110623.1"/>
    </source>
</evidence>
<name>A0ACC2I674_9PLEO</name>
<proteinExistence type="predicted"/>
<accession>A0ACC2I674</accession>
<reference evidence="1" key="1">
    <citation type="submission" date="2022-11" db="EMBL/GenBank/DDBJ databases">
        <title>Genome Sequence of Boeremia exigua.</title>
        <authorList>
            <person name="Buettner E."/>
        </authorList>
    </citation>
    <scope>NUCLEOTIDE SEQUENCE</scope>
    <source>
        <strain evidence="1">CU02</strain>
    </source>
</reference>
<gene>
    <name evidence="1" type="ORF">OPT61_g6579</name>
</gene>
<comment type="caution">
    <text evidence="1">The sequence shown here is derived from an EMBL/GenBank/DDBJ whole genome shotgun (WGS) entry which is preliminary data.</text>
</comment>
<dbReference type="Proteomes" id="UP001153331">
    <property type="component" value="Unassembled WGS sequence"/>
</dbReference>
<protein>
    <submittedName>
        <fullName evidence="1">Uncharacterized protein</fullName>
    </submittedName>
</protein>